<evidence type="ECO:0000313" key="4">
    <source>
        <dbReference type="Proteomes" id="UP000799302"/>
    </source>
</evidence>
<keyword evidence="4" id="KW-1185">Reference proteome</keyword>
<evidence type="ECO:0000256" key="2">
    <source>
        <dbReference type="ARBA" id="ARBA00023002"/>
    </source>
</evidence>
<dbReference type="GO" id="GO:0016491">
    <property type="term" value="F:oxidoreductase activity"/>
    <property type="evidence" value="ECO:0007669"/>
    <property type="project" value="UniProtKB-KW"/>
</dbReference>
<accession>A0A6A6TYV0</accession>
<organism evidence="3 4">
    <name type="scientific">Microthyrium microscopicum</name>
    <dbReference type="NCBI Taxonomy" id="703497"/>
    <lineage>
        <taxon>Eukaryota</taxon>
        <taxon>Fungi</taxon>
        <taxon>Dikarya</taxon>
        <taxon>Ascomycota</taxon>
        <taxon>Pezizomycotina</taxon>
        <taxon>Dothideomycetes</taxon>
        <taxon>Dothideomycetes incertae sedis</taxon>
        <taxon>Microthyriales</taxon>
        <taxon>Microthyriaceae</taxon>
        <taxon>Microthyrium</taxon>
    </lineage>
</organism>
<sequence length="293" mass="32723">MASIVKTIVATGASSGLGFEAVKQLLNQTQPYKFLLGCSNTNTAQTAYDELKYDSKKHSVTVLPLDLSDLRTVKKFAAQTLKQIGSDKLDFLFLNAATVKVANEPGVNGSKWSEPYVVNHLSQHYLIHLLREKLVESKSRLVITSSGAATSVKDPSNFDKIFKAQSGADFFELYGPTKFALLLSTHWWRRQLKGDCDVLAVSPGFIPDTGLARNSQFEFPPEVLKDAKTVETGAQSLLAAFTRDDFPEDTDQVFLTSWGEWWPKEQIKLTLDKDLQDKWSPSKDQIEKEELVD</sequence>
<dbReference type="PANTHER" id="PTHR24320">
    <property type="entry name" value="RETINOL DEHYDROGENASE"/>
    <property type="match status" value="1"/>
</dbReference>
<keyword evidence="2" id="KW-0560">Oxidoreductase</keyword>
<evidence type="ECO:0000313" key="3">
    <source>
        <dbReference type="EMBL" id="KAF2664880.1"/>
    </source>
</evidence>
<dbReference type="Pfam" id="PF00106">
    <property type="entry name" value="adh_short"/>
    <property type="match status" value="1"/>
</dbReference>
<dbReference type="InterPro" id="IPR002347">
    <property type="entry name" value="SDR_fam"/>
</dbReference>
<dbReference type="PANTHER" id="PTHR24320:SF152">
    <property type="entry name" value="SHORT-CHAIN DEHYDROGENASE_REDUCTASE FAMILY PROTEIN"/>
    <property type="match status" value="1"/>
</dbReference>
<dbReference type="Proteomes" id="UP000799302">
    <property type="component" value="Unassembled WGS sequence"/>
</dbReference>
<reference evidence="3" key="1">
    <citation type="journal article" date="2020" name="Stud. Mycol.">
        <title>101 Dothideomycetes genomes: a test case for predicting lifestyles and emergence of pathogens.</title>
        <authorList>
            <person name="Haridas S."/>
            <person name="Albert R."/>
            <person name="Binder M."/>
            <person name="Bloem J."/>
            <person name="Labutti K."/>
            <person name="Salamov A."/>
            <person name="Andreopoulos B."/>
            <person name="Baker S."/>
            <person name="Barry K."/>
            <person name="Bills G."/>
            <person name="Bluhm B."/>
            <person name="Cannon C."/>
            <person name="Castanera R."/>
            <person name="Culley D."/>
            <person name="Daum C."/>
            <person name="Ezra D."/>
            <person name="Gonzalez J."/>
            <person name="Henrissat B."/>
            <person name="Kuo A."/>
            <person name="Liang C."/>
            <person name="Lipzen A."/>
            <person name="Lutzoni F."/>
            <person name="Magnuson J."/>
            <person name="Mondo S."/>
            <person name="Nolan M."/>
            <person name="Ohm R."/>
            <person name="Pangilinan J."/>
            <person name="Park H.-J."/>
            <person name="Ramirez L."/>
            <person name="Alfaro M."/>
            <person name="Sun H."/>
            <person name="Tritt A."/>
            <person name="Yoshinaga Y."/>
            <person name="Zwiers L.-H."/>
            <person name="Turgeon B."/>
            <person name="Goodwin S."/>
            <person name="Spatafora J."/>
            <person name="Crous P."/>
            <person name="Grigoriev I."/>
        </authorList>
    </citation>
    <scope>NUCLEOTIDE SEQUENCE</scope>
    <source>
        <strain evidence="3">CBS 115976</strain>
    </source>
</reference>
<dbReference type="OrthoDB" id="542013at2759"/>
<dbReference type="EMBL" id="MU004241">
    <property type="protein sequence ID" value="KAF2664880.1"/>
    <property type="molecule type" value="Genomic_DNA"/>
</dbReference>
<protein>
    <submittedName>
        <fullName evidence="3">NAD(P)-binding protein</fullName>
    </submittedName>
</protein>
<dbReference type="AlphaFoldDB" id="A0A6A6TYV0"/>
<gene>
    <name evidence="3" type="ORF">BT63DRAFT_78377</name>
</gene>
<evidence type="ECO:0000256" key="1">
    <source>
        <dbReference type="ARBA" id="ARBA00006484"/>
    </source>
</evidence>
<proteinExistence type="inferred from homology"/>
<dbReference type="Gene3D" id="3.40.50.720">
    <property type="entry name" value="NAD(P)-binding Rossmann-like Domain"/>
    <property type="match status" value="1"/>
</dbReference>
<comment type="similarity">
    <text evidence="1">Belongs to the short-chain dehydrogenases/reductases (SDR) family.</text>
</comment>
<name>A0A6A6TYV0_9PEZI</name>
<dbReference type="SUPFAM" id="SSF51735">
    <property type="entry name" value="NAD(P)-binding Rossmann-fold domains"/>
    <property type="match status" value="1"/>
</dbReference>
<dbReference type="InterPro" id="IPR036291">
    <property type="entry name" value="NAD(P)-bd_dom_sf"/>
</dbReference>